<dbReference type="GO" id="GO:0008270">
    <property type="term" value="F:zinc ion binding"/>
    <property type="evidence" value="ECO:0007669"/>
    <property type="project" value="InterPro"/>
</dbReference>
<dbReference type="STRING" id="126957.T1J7V6"/>
<keyword evidence="15" id="KW-0408">Iron</keyword>
<comment type="similarity">
    <text evidence="7">Belongs to the P4HA family.</text>
</comment>
<keyword evidence="16" id="KW-0325">Glycoprotein</keyword>
<accession>T1J7V6</accession>
<dbReference type="EMBL" id="JH431944">
    <property type="status" value="NOT_ANNOTATED_CDS"/>
    <property type="molecule type" value="Genomic_DNA"/>
</dbReference>
<comment type="subcellular location">
    <subcellularLocation>
        <location evidence="4">Cell projection</location>
        <location evidence="4">Cilium</location>
    </subcellularLocation>
    <subcellularLocation>
        <location evidence="5">Cytoplasm</location>
        <location evidence="5">Cytoskeleton</location>
    </subcellularLocation>
    <subcellularLocation>
        <location evidence="6">Endoplasmic reticulum lumen</location>
    </subcellularLocation>
    <subcellularLocation>
        <location evidence="3">Nucleus</location>
    </subcellularLocation>
</comment>
<evidence type="ECO:0000313" key="23">
    <source>
        <dbReference type="EnsemblMetazoa" id="SMAR009763-PA"/>
    </source>
</evidence>
<sequence>MASVSHSEISVHQLLQAFLVDSSDKASKEDFLKRLATFSISLRCARYGWYNKDADFLKCVSCDSVLCGKLPKRFQFELHKKSLNKLRNQLADAHHKHCPWRNNPSPEPYYNISRWSKEEVTNEFLSNLNRLKSLEGVLPVLQDSCVNAIEDSLETLQKISDDPKLTLPVAQLAIRGWTCDLNSDANCSTLYCAYCVRRVGLWNYKSNEEDSCDNPNKKQKFNGDTVEKKAFDPILEHQIWCPWVSTSQENDKLGWKVFLHVLTNKSSKLDHDSSELSSKQHLGQIRKWLRGLMADSNCGKKFAGNISPTLRRPGCRNPEFLVTFTLRPRSPPKALVVELPGPHSLWGRPTLIERPPIVPSSLTKEDELEKLLEEKSPVPVIGPTIYTLPKGRTNPKGWWSLYEPQILNLDFVTSNSEYSRYPPNPYTMPISYSVKDRSFTNTMKEFPCYRNRSLNMCRVSTFCFCCSLQIGTISAAIATTCLLALTTTKGALFLSNAWLSYDEENIEELTLWLMQSSIYLTLSVLILIGNGFLLLGLLKNRSAFILPWLTLFIVTIILLFVHQGWALHKTGAELSLEMSIFFMFEIVLSMFGIYLWIITYSYYRELLCKGLKISSFPEVENCDFQPSQRAIATAGKLRNFGPSFAKLSNSQTYDSVPPYHAFGTRGLQPLGPSPNAYFHTSPAIHTTAPLFDVLFSPHSRQDVPEIKCYETPDGQCMSFRKMDDADHVYHPMYEKVQCKEYPSMDICTPFTWYRYRPSVAEFTPPKSKYLLNVTSWSFILLNITVVLRAVVTTRFIQKASPITRMTKALKLVWVFENISSVMALGVTIGYWSLLNRDGKLPITAVTVHAHGVNGLSSMRMAYFLIFICLILPKLNGEVFSSTAHMSSVVNTEKEIVDLLEMFIEDTEAKTMQLRNYIHNFKNLEYTTTYDELVGNPLIAYQLLKHLTIDWRNVQKQINNTEWHAIIEAIQIKRENFPMPQEDDLQGAALALIRLQETYRLDVNDLARGNILGVQSSVGLTVEWHRLALIQAQDDNTMRPEEIIPFLEEAVIAAHYESPRGTERLSLDNADVLAESRTSSDTKFAKMENYRALCRGETLRSSAVEASLVCYLSNRSDYYFYLMPIKVEVQNNDPEIVIFHDIIYDSEIEVIKEFSRPMLERSQVVADHGADRKISKSRTSQNTWLLDSEQDETTRSVLEKVMNRASWITGLNMLGEHHSEALQVANYGIGGHYEPHHDYLFQDKTPEQLSLIEPDNLANGDRIATLMFYLSDVDRGGATVFLILVLHKIPFYVQGSAVFWYNLMQSGIPDTLTLHGACPVLLGSKWDDVELVGNPLLAYQLLKHFVLDWGTVQKRLNNSAWQDAVEIIQEKREGLLMNPHDDDLKGAALALIRLQQTYRLSASDLANGNILGYHSSVGLSGRDCLYLGQLCSYYGFLNLAVDWYKNALYKAHEDDTMRPEEIVPLIDDAVTASDAYEASLFCYLSNQNDAYFNLMPIKIEVKSHDPPIFVFHDIIYDFEIDFIKELSKPLAQLAPIIKFSSSRTSKNTWLFDSTQDDRSREVLQRIMNRAGWITKLQIHGEKNSEALQVSNYGIGGHYEPHPDYMFKDRTPEELKDDDAENLRRGDRLATLMFYLSDVERGGATCFPSYWCDSLAKKNHYMQILIYFMYILIFPVANKWIREVNQLFKRPCSLDSSV</sequence>
<evidence type="ECO:0000256" key="3">
    <source>
        <dbReference type="ARBA" id="ARBA00004123"/>
    </source>
</evidence>
<keyword evidence="14" id="KW-0560">Oxidoreductase</keyword>
<evidence type="ECO:0000256" key="21">
    <source>
        <dbReference type="SAM" id="Phobius"/>
    </source>
</evidence>
<organism evidence="23 24">
    <name type="scientific">Strigamia maritima</name>
    <name type="common">European centipede</name>
    <name type="synonym">Geophilus maritimus</name>
    <dbReference type="NCBI Taxonomy" id="126957"/>
    <lineage>
        <taxon>Eukaryota</taxon>
        <taxon>Metazoa</taxon>
        <taxon>Ecdysozoa</taxon>
        <taxon>Arthropoda</taxon>
        <taxon>Myriapoda</taxon>
        <taxon>Chilopoda</taxon>
        <taxon>Pleurostigmophora</taxon>
        <taxon>Geophilomorpha</taxon>
        <taxon>Linotaeniidae</taxon>
        <taxon>Strigamia</taxon>
    </lineage>
</organism>
<dbReference type="SMART" id="SM00702">
    <property type="entry name" value="P4Hc"/>
    <property type="match status" value="2"/>
</dbReference>
<dbReference type="FunFam" id="2.60.120.620:FF:000011">
    <property type="entry name" value="Prolyl alpha subunit"/>
    <property type="match status" value="1"/>
</dbReference>
<evidence type="ECO:0000256" key="19">
    <source>
        <dbReference type="ARBA" id="ARBA00023273"/>
    </source>
</evidence>
<keyword evidence="11" id="KW-0256">Endoplasmic reticulum</keyword>
<dbReference type="InterPro" id="IPR013547">
    <property type="entry name" value="P4H_N"/>
</dbReference>
<dbReference type="InterPro" id="IPR012935">
    <property type="entry name" value="NuBaID_N"/>
</dbReference>
<dbReference type="HOGENOM" id="CLU_241024_0_0_1"/>
<feature type="transmembrane region" description="Helical" evidence="21">
    <location>
        <begin position="852"/>
        <end position="872"/>
    </location>
</feature>
<dbReference type="Pfam" id="PF08600">
    <property type="entry name" value="NuBaID_C"/>
    <property type="match status" value="1"/>
</dbReference>
<dbReference type="eggNOG" id="KOG1591">
    <property type="taxonomic scope" value="Eukaryota"/>
</dbReference>
<evidence type="ECO:0000256" key="12">
    <source>
        <dbReference type="ARBA" id="ARBA00022896"/>
    </source>
</evidence>
<dbReference type="InterPro" id="IPR026507">
    <property type="entry name" value="PIRC1/2"/>
</dbReference>
<keyword evidence="12" id="KW-0847">Vitamin C</keyword>
<evidence type="ECO:0000256" key="6">
    <source>
        <dbReference type="ARBA" id="ARBA00004319"/>
    </source>
</evidence>
<evidence type="ECO:0000256" key="2">
    <source>
        <dbReference type="ARBA" id="ARBA00002035"/>
    </source>
</evidence>
<keyword evidence="24" id="KW-1185">Reference proteome</keyword>
<dbReference type="InterPro" id="IPR011990">
    <property type="entry name" value="TPR-like_helical_dom_sf"/>
</dbReference>
<feature type="transmembrane region" description="Helical" evidence="21">
    <location>
        <begin position="769"/>
        <end position="791"/>
    </location>
</feature>
<keyword evidence="18" id="KW-0539">Nucleus</keyword>
<evidence type="ECO:0000256" key="10">
    <source>
        <dbReference type="ARBA" id="ARBA00022723"/>
    </source>
</evidence>
<feature type="transmembrane region" description="Helical" evidence="21">
    <location>
        <begin position="1659"/>
        <end position="1679"/>
    </location>
</feature>
<keyword evidence="10" id="KW-0479">Metal-binding</keyword>
<reference evidence="24" key="1">
    <citation type="submission" date="2011-05" db="EMBL/GenBank/DDBJ databases">
        <authorList>
            <person name="Richards S.R."/>
            <person name="Qu J."/>
            <person name="Jiang H."/>
            <person name="Jhangiani S.N."/>
            <person name="Agravi P."/>
            <person name="Goodspeed R."/>
            <person name="Gross S."/>
            <person name="Mandapat C."/>
            <person name="Jackson L."/>
            <person name="Mathew T."/>
            <person name="Pu L."/>
            <person name="Thornton R."/>
            <person name="Saada N."/>
            <person name="Wilczek-Boney K.B."/>
            <person name="Lee S."/>
            <person name="Kovar C."/>
            <person name="Wu Y."/>
            <person name="Scherer S.E."/>
            <person name="Worley K.C."/>
            <person name="Muzny D.M."/>
            <person name="Gibbs R."/>
        </authorList>
    </citation>
    <scope>NUCLEOTIDE SEQUENCE</scope>
    <source>
        <strain evidence="24">Brora</strain>
    </source>
</reference>
<dbReference type="InterPro" id="IPR031720">
    <property type="entry name" value="DUF4728"/>
</dbReference>
<keyword evidence="9" id="KW-0963">Cytoplasm</keyword>
<dbReference type="EC" id="1.14.11.2" evidence="8"/>
<dbReference type="InterPro" id="IPR045054">
    <property type="entry name" value="P4HA-like"/>
</dbReference>
<evidence type="ECO:0000256" key="15">
    <source>
        <dbReference type="ARBA" id="ARBA00023004"/>
    </source>
</evidence>
<dbReference type="Pfam" id="PF08336">
    <property type="entry name" value="P4Ha_N"/>
    <property type="match status" value="2"/>
</dbReference>
<dbReference type="GO" id="GO:0005788">
    <property type="term" value="C:endoplasmic reticulum lumen"/>
    <property type="evidence" value="ECO:0007669"/>
    <property type="project" value="UniProtKB-SubCell"/>
</dbReference>
<evidence type="ECO:0000256" key="8">
    <source>
        <dbReference type="ARBA" id="ARBA00012269"/>
    </source>
</evidence>
<keyword evidence="21" id="KW-0812">Transmembrane</keyword>
<dbReference type="GO" id="GO:0035082">
    <property type="term" value="P:axoneme assembly"/>
    <property type="evidence" value="ECO:0007669"/>
    <property type="project" value="InterPro"/>
</dbReference>
<dbReference type="PANTHER" id="PTHR10869">
    <property type="entry name" value="PROLYL 4-HYDROXYLASE ALPHA SUBUNIT"/>
    <property type="match status" value="1"/>
</dbReference>
<dbReference type="eggNOG" id="KOG4765">
    <property type="taxonomic scope" value="Eukaryota"/>
</dbReference>
<dbReference type="Pfam" id="PF15860">
    <property type="entry name" value="DUF4728"/>
    <property type="match status" value="1"/>
</dbReference>
<evidence type="ECO:0000313" key="24">
    <source>
        <dbReference type="Proteomes" id="UP000014500"/>
    </source>
</evidence>
<keyword evidence="21" id="KW-1133">Transmembrane helix</keyword>
<feature type="transmembrane region" description="Helical" evidence="21">
    <location>
        <begin position="811"/>
        <end position="831"/>
    </location>
</feature>
<comment type="function">
    <text evidence="20">Required for proper positioning of a substantial amount of TPR at the nuclear basket (NB) through interaction with TPR.</text>
</comment>
<keyword evidence="17" id="KW-0206">Cytoskeleton</keyword>
<name>T1J7V6_STRMM</name>
<dbReference type="Pfam" id="PF14892">
    <property type="entry name" value="PIRC1_2"/>
    <property type="match status" value="1"/>
</dbReference>
<dbReference type="Proteomes" id="UP000014500">
    <property type="component" value="Unassembled WGS sequence"/>
</dbReference>
<dbReference type="InterPro" id="IPR044862">
    <property type="entry name" value="Pro_4_hyd_alph_FE2OG_OXY"/>
</dbReference>
<feature type="transmembrane region" description="Helical" evidence="21">
    <location>
        <begin position="578"/>
        <end position="603"/>
    </location>
</feature>
<dbReference type="GO" id="GO:0031418">
    <property type="term" value="F:L-ascorbic acid binding"/>
    <property type="evidence" value="ECO:0007669"/>
    <property type="project" value="UniProtKB-KW"/>
</dbReference>
<reference evidence="23" key="2">
    <citation type="submission" date="2015-02" db="UniProtKB">
        <authorList>
            <consortium name="EnsemblMetazoa"/>
        </authorList>
    </citation>
    <scope>IDENTIFICATION</scope>
</reference>
<dbReference type="InterPro" id="IPR013909">
    <property type="entry name" value="NuBaID_C"/>
</dbReference>
<evidence type="ECO:0000256" key="16">
    <source>
        <dbReference type="ARBA" id="ARBA00023180"/>
    </source>
</evidence>
<dbReference type="GO" id="GO:0005506">
    <property type="term" value="F:iron ion binding"/>
    <property type="evidence" value="ECO:0007669"/>
    <property type="project" value="InterPro"/>
</dbReference>
<dbReference type="Pfam" id="PF07967">
    <property type="entry name" value="zf-C3HC"/>
    <property type="match status" value="1"/>
</dbReference>
<evidence type="ECO:0000256" key="20">
    <source>
        <dbReference type="ARBA" id="ARBA00044931"/>
    </source>
</evidence>
<evidence type="ECO:0000256" key="18">
    <source>
        <dbReference type="ARBA" id="ARBA00023242"/>
    </source>
</evidence>
<comment type="function">
    <text evidence="2">Catalyzes the post-translational formation of 4-hydroxyproline in -Xaa-Pro-Gly- sequences in collagens and other proteins.</text>
</comment>
<feature type="domain" description="Fe2OG dioxygenase" evidence="22">
    <location>
        <begin position="1217"/>
        <end position="1363"/>
    </location>
</feature>
<evidence type="ECO:0000256" key="11">
    <source>
        <dbReference type="ARBA" id="ARBA00022824"/>
    </source>
</evidence>
<proteinExistence type="inferred from homology"/>
<evidence type="ECO:0000259" key="22">
    <source>
        <dbReference type="PROSITE" id="PS51471"/>
    </source>
</evidence>
<evidence type="ECO:0000256" key="5">
    <source>
        <dbReference type="ARBA" id="ARBA00004245"/>
    </source>
</evidence>
<dbReference type="Gene3D" id="6.10.140.1460">
    <property type="match status" value="2"/>
</dbReference>
<keyword evidence="13" id="KW-0223">Dioxygenase</keyword>
<comment type="cofactor">
    <cofactor evidence="1">
        <name>L-ascorbate</name>
        <dbReference type="ChEBI" id="CHEBI:38290"/>
    </cofactor>
</comment>
<dbReference type="Gene3D" id="1.25.40.10">
    <property type="entry name" value="Tetratricopeptide repeat domain"/>
    <property type="match status" value="2"/>
</dbReference>
<protein>
    <recommendedName>
        <fullName evidence="8">procollagen-proline 4-dioxygenase</fullName>
        <ecNumber evidence="8">1.14.11.2</ecNumber>
    </recommendedName>
</protein>
<dbReference type="GO" id="GO:0005879">
    <property type="term" value="C:axonemal microtubule"/>
    <property type="evidence" value="ECO:0007669"/>
    <property type="project" value="InterPro"/>
</dbReference>
<evidence type="ECO:0000256" key="4">
    <source>
        <dbReference type="ARBA" id="ARBA00004138"/>
    </source>
</evidence>
<dbReference type="PROSITE" id="PS51471">
    <property type="entry name" value="FE2OG_OXY"/>
    <property type="match status" value="1"/>
</dbReference>
<dbReference type="InterPro" id="IPR005123">
    <property type="entry name" value="Oxoglu/Fe-dep_dioxygenase_dom"/>
</dbReference>
<evidence type="ECO:0000256" key="1">
    <source>
        <dbReference type="ARBA" id="ARBA00001961"/>
    </source>
</evidence>
<evidence type="ECO:0000256" key="17">
    <source>
        <dbReference type="ARBA" id="ARBA00023212"/>
    </source>
</evidence>
<dbReference type="Pfam" id="PF13640">
    <property type="entry name" value="2OG-FeII_Oxy_3"/>
    <property type="match status" value="1"/>
</dbReference>
<evidence type="ECO:0000256" key="7">
    <source>
        <dbReference type="ARBA" id="ARBA00006511"/>
    </source>
</evidence>
<keyword evidence="19" id="KW-0966">Cell projection</keyword>
<evidence type="ECO:0000256" key="14">
    <source>
        <dbReference type="ARBA" id="ARBA00023002"/>
    </source>
</evidence>
<keyword evidence="21" id="KW-0472">Membrane</keyword>
<feature type="transmembrane region" description="Helical" evidence="21">
    <location>
        <begin position="518"/>
        <end position="538"/>
    </location>
</feature>
<dbReference type="PANTHER" id="PTHR10869:SF244">
    <property type="entry name" value="PROLYL 4-HYDROXYLASE SUBUNIT ALPHA-2"/>
    <property type="match status" value="1"/>
</dbReference>
<feature type="transmembrane region" description="Helical" evidence="21">
    <location>
        <begin position="545"/>
        <end position="566"/>
    </location>
</feature>
<dbReference type="EnsemblMetazoa" id="SMAR009763-RA">
    <property type="protein sequence ID" value="SMAR009763-PA"/>
    <property type="gene ID" value="SMAR009763"/>
</dbReference>
<evidence type="ECO:0000256" key="13">
    <source>
        <dbReference type="ARBA" id="ARBA00022964"/>
    </source>
</evidence>
<dbReference type="Gene3D" id="2.60.120.620">
    <property type="entry name" value="q2cbj1_9rhob like domain"/>
    <property type="match status" value="2"/>
</dbReference>
<dbReference type="GO" id="GO:0005634">
    <property type="term" value="C:nucleus"/>
    <property type="evidence" value="ECO:0007669"/>
    <property type="project" value="UniProtKB-SubCell"/>
</dbReference>
<dbReference type="InterPro" id="IPR006620">
    <property type="entry name" value="Pro_4_hyd_alph"/>
</dbReference>
<evidence type="ECO:0000256" key="9">
    <source>
        <dbReference type="ARBA" id="ARBA00022490"/>
    </source>
</evidence>
<dbReference type="GO" id="GO:0004656">
    <property type="term" value="F:procollagen-proline 4-dioxygenase activity"/>
    <property type="evidence" value="ECO:0007669"/>
    <property type="project" value="UniProtKB-EC"/>
</dbReference>